<protein>
    <recommendedName>
        <fullName evidence="1">DUF6788 domain-containing protein</fullName>
    </recommendedName>
</protein>
<dbReference type="RefSeq" id="WP_245895459.1">
    <property type="nucleotide sequence ID" value="NZ_OMKW01000006.1"/>
</dbReference>
<dbReference type="AlphaFoldDB" id="A0A2R8AGI4"/>
<dbReference type="Proteomes" id="UP000244932">
    <property type="component" value="Unassembled WGS sequence"/>
</dbReference>
<organism evidence="2 3">
    <name type="scientific">Pontivivens insulae</name>
    <dbReference type="NCBI Taxonomy" id="1639689"/>
    <lineage>
        <taxon>Bacteria</taxon>
        <taxon>Pseudomonadati</taxon>
        <taxon>Pseudomonadota</taxon>
        <taxon>Alphaproteobacteria</taxon>
        <taxon>Rhodobacterales</taxon>
        <taxon>Paracoccaceae</taxon>
        <taxon>Pontivivens</taxon>
    </lineage>
</organism>
<name>A0A2R8AGI4_9RHOB</name>
<dbReference type="InterPro" id="IPR046738">
    <property type="entry name" value="DUF6788"/>
</dbReference>
<keyword evidence="3" id="KW-1185">Reference proteome</keyword>
<accession>A0A2R8AGI4</accession>
<gene>
    <name evidence="2" type="ORF">POI8812_03531</name>
</gene>
<evidence type="ECO:0000259" key="1">
    <source>
        <dbReference type="Pfam" id="PF20586"/>
    </source>
</evidence>
<dbReference type="Pfam" id="PF20586">
    <property type="entry name" value="DUF6788"/>
    <property type="match status" value="1"/>
</dbReference>
<proteinExistence type="predicted"/>
<feature type="domain" description="DUF6788" evidence="1">
    <location>
        <begin position="28"/>
        <end position="66"/>
    </location>
</feature>
<evidence type="ECO:0000313" key="2">
    <source>
        <dbReference type="EMBL" id="SPF31180.1"/>
    </source>
</evidence>
<reference evidence="2 3" key="1">
    <citation type="submission" date="2018-03" db="EMBL/GenBank/DDBJ databases">
        <authorList>
            <person name="Keele B.F."/>
        </authorList>
    </citation>
    <scope>NUCLEOTIDE SEQUENCE [LARGE SCALE GENOMIC DNA]</scope>
    <source>
        <strain evidence="2 3">CeCT 8812</strain>
    </source>
</reference>
<dbReference type="EMBL" id="OMKW01000006">
    <property type="protein sequence ID" value="SPF31180.1"/>
    <property type="molecule type" value="Genomic_DNA"/>
</dbReference>
<sequence>MKSLSSVALSAYTDLVRLLRDDQIADIFGTPTRKMRGSKSYWYAVKRIGRETRFVYIGEDSAEVRAQIDRLEELRATAKDRQTERARLV</sequence>
<evidence type="ECO:0000313" key="3">
    <source>
        <dbReference type="Proteomes" id="UP000244932"/>
    </source>
</evidence>